<evidence type="ECO:0000313" key="4">
    <source>
        <dbReference type="Proteomes" id="UP000005239"/>
    </source>
</evidence>
<gene>
    <name evidence="3" type="primary">WBGene00281641</name>
</gene>
<feature type="compositionally biased region" description="Basic and acidic residues" evidence="1">
    <location>
        <begin position="69"/>
        <end position="79"/>
    </location>
</feature>
<reference evidence="4" key="1">
    <citation type="journal article" date="2008" name="Nat. Genet.">
        <title>The Pristionchus pacificus genome provides a unique perspective on nematode lifestyle and parasitism.</title>
        <authorList>
            <person name="Dieterich C."/>
            <person name="Clifton S.W."/>
            <person name="Schuster L.N."/>
            <person name="Chinwalla A."/>
            <person name="Delehaunty K."/>
            <person name="Dinkelacker I."/>
            <person name="Fulton L."/>
            <person name="Fulton R."/>
            <person name="Godfrey J."/>
            <person name="Minx P."/>
            <person name="Mitreva M."/>
            <person name="Roeseler W."/>
            <person name="Tian H."/>
            <person name="Witte H."/>
            <person name="Yang S.P."/>
            <person name="Wilson R.K."/>
            <person name="Sommer R.J."/>
        </authorList>
    </citation>
    <scope>NUCLEOTIDE SEQUENCE [LARGE SCALE GENOMIC DNA]</scope>
    <source>
        <strain evidence="4">PS312</strain>
    </source>
</reference>
<reference evidence="3" key="2">
    <citation type="submission" date="2022-06" db="UniProtKB">
        <authorList>
            <consortium name="EnsemblMetazoa"/>
        </authorList>
    </citation>
    <scope>IDENTIFICATION</scope>
    <source>
        <strain evidence="3">PS312</strain>
    </source>
</reference>
<sequence length="87" mass="9683">DFKKTLKVTWLADVSAPHPSTIPVVAVAYDHIISKLFGFMLAISALHCRVRLRGRLILISIPDGSAQPAKEEKKPVQPKKEKRKPKA</sequence>
<dbReference type="Proteomes" id="UP000005239">
    <property type="component" value="Unassembled WGS sequence"/>
</dbReference>
<feature type="region of interest" description="Disordered" evidence="1">
    <location>
        <begin position="65"/>
        <end position="87"/>
    </location>
</feature>
<dbReference type="AlphaFoldDB" id="A0A2A6CDQ6"/>
<keyword evidence="2" id="KW-0472">Membrane</keyword>
<proteinExistence type="predicted"/>
<dbReference type="EnsemblMetazoa" id="PPA43272.1">
    <property type="protein sequence ID" value="PPA43272.1"/>
    <property type="gene ID" value="WBGene00281641"/>
</dbReference>
<accession>A0A8R1UXQ4</accession>
<name>A0A2A6CDQ6_PRIPA</name>
<keyword evidence="4" id="KW-1185">Reference proteome</keyword>
<feature type="transmembrane region" description="Helical" evidence="2">
    <location>
        <begin position="20"/>
        <end position="46"/>
    </location>
</feature>
<accession>A0A2A6CDQ6</accession>
<protein>
    <submittedName>
        <fullName evidence="3">Uncharacterized protein</fullName>
    </submittedName>
</protein>
<keyword evidence="2" id="KW-0812">Transmembrane</keyword>
<keyword evidence="2" id="KW-1133">Transmembrane helix</keyword>
<organism evidence="3 4">
    <name type="scientific">Pristionchus pacificus</name>
    <name type="common">Parasitic nematode worm</name>
    <dbReference type="NCBI Taxonomy" id="54126"/>
    <lineage>
        <taxon>Eukaryota</taxon>
        <taxon>Metazoa</taxon>
        <taxon>Ecdysozoa</taxon>
        <taxon>Nematoda</taxon>
        <taxon>Chromadorea</taxon>
        <taxon>Rhabditida</taxon>
        <taxon>Rhabditina</taxon>
        <taxon>Diplogasteromorpha</taxon>
        <taxon>Diplogasteroidea</taxon>
        <taxon>Neodiplogasteridae</taxon>
        <taxon>Pristionchus</taxon>
    </lineage>
</organism>
<evidence type="ECO:0000313" key="3">
    <source>
        <dbReference type="EnsemblMetazoa" id="PPA43272.1"/>
    </source>
</evidence>
<evidence type="ECO:0000256" key="1">
    <source>
        <dbReference type="SAM" id="MobiDB-lite"/>
    </source>
</evidence>
<evidence type="ECO:0000256" key="2">
    <source>
        <dbReference type="SAM" id="Phobius"/>
    </source>
</evidence>